<comment type="caution">
    <text evidence="3">The sequence shown here is derived from an EMBL/GenBank/DDBJ whole genome shotgun (WGS) entry which is preliminary data.</text>
</comment>
<dbReference type="Pfam" id="PF02545">
    <property type="entry name" value="Maf"/>
    <property type="match status" value="1"/>
</dbReference>
<dbReference type="Gene3D" id="3.90.950.10">
    <property type="match status" value="1"/>
</dbReference>
<evidence type="ECO:0000256" key="1">
    <source>
        <dbReference type="ARBA" id="ARBA00001968"/>
    </source>
</evidence>
<comment type="cofactor">
    <cofactor evidence="1">
        <name>a divalent metal cation</name>
        <dbReference type="ChEBI" id="CHEBI:60240"/>
    </cofactor>
</comment>
<dbReference type="SUPFAM" id="SSF52972">
    <property type="entry name" value="ITPase-like"/>
    <property type="match status" value="1"/>
</dbReference>
<dbReference type="HAMAP" id="MF_00528">
    <property type="entry name" value="Maf"/>
    <property type="match status" value="1"/>
</dbReference>
<evidence type="ECO:0000313" key="4">
    <source>
        <dbReference type="Proteomes" id="UP001378960"/>
    </source>
</evidence>
<dbReference type="NCBIfam" id="TIGR00172">
    <property type="entry name" value="maf"/>
    <property type="match status" value="1"/>
</dbReference>
<dbReference type="Proteomes" id="UP001378960">
    <property type="component" value="Unassembled WGS sequence"/>
</dbReference>
<reference evidence="3 4" key="1">
    <citation type="journal article" date="2023" name="Elife">
        <title>Identification of key yeast species and microbe-microbe interactions impacting larval growth of Drosophila in the wild.</title>
        <authorList>
            <person name="Mure A."/>
            <person name="Sugiura Y."/>
            <person name="Maeda R."/>
            <person name="Honda K."/>
            <person name="Sakurai N."/>
            <person name="Takahashi Y."/>
            <person name="Watada M."/>
            <person name="Katoh T."/>
            <person name="Gotoh A."/>
            <person name="Gotoh Y."/>
            <person name="Taniguchi I."/>
            <person name="Nakamura K."/>
            <person name="Hayashi T."/>
            <person name="Katayama T."/>
            <person name="Uemura T."/>
            <person name="Hattori Y."/>
        </authorList>
    </citation>
    <scope>NUCLEOTIDE SEQUENCE [LARGE SCALE GENOMIC DNA]</scope>
    <source>
        <strain evidence="3 4">PK-24</strain>
    </source>
</reference>
<evidence type="ECO:0000313" key="3">
    <source>
        <dbReference type="EMBL" id="GMM46882.1"/>
    </source>
</evidence>
<dbReference type="CDD" id="cd00555">
    <property type="entry name" value="Maf"/>
    <property type="match status" value="1"/>
</dbReference>
<dbReference type="GO" id="GO:0047429">
    <property type="term" value="F:nucleoside triphosphate diphosphatase activity"/>
    <property type="evidence" value="ECO:0007669"/>
    <property type="project" value="InterPro"/>
</dbReference>
<dbReference type="InterPro" id="IPR003697">
    <property type="entry name" value="Maf-like"/>
</dbReference>
<name>A0AAV5R7D1_PICKL</name>
<dbReference type="PANTHER" id="PTHR43213:SF5">
    <property type="entry name" value="BIFUNCTIONAL DTTP_UTP PYROPHOSPHATASE_METHYLTRANSFERASE PROTEIN-RELATED"/>
    <property type="match status" value="1"/>
</dbReference>
<dbReference type="InterPro" id="IPR029001">
    <property type="entry name" value="ITPase-like_fam"/>
</dbReference>
<gene>
    <name evidence="3" type="ORF">DAPK24_034570</name>
</gene>
<accession>A0AAV5R7D1</accession>
<sequence>MKFNHPLYNKLDKYKFILCSSSPRRLELLKQIGINPIIKKSNFPENLNKLEYKGNEIQYVIDTSYGKLDDVYNSIEESTNIILLSADTVIISNGEIFEKPGNYENNVKMLKKLCYLQNEGYKIKIVTCCTLLKREDNKVSIKKFQCISEIEMIEGISNKDIENYCKSEEGFEVAGGFKIQGFGSILFKGIKGDYYNCVGLPISMLFEELCSFL</sequence>
<dbReference type="PANTHER" id="PTHR43213">
    <property type="entry name" value="BIFUNCTIONAL DTTP/UTP PYROPHOSPHATASE/METHYLTRANSFERASE PROTEIN-RELATED"/>
    <property type="match status" value="1"/>
</dbReference>
<keyword evidence="4" id="KW-1185">Reference proteome</keyword>
<dbReference type="EMBL" id="BTGB01000005">
    <property type="protein sequence ID" value="GMM46882.1"/>
    <property type="molecule type" value="Genomic_DNA"/>
</dbReference>
<dbReference type="PIRSF" id="PIRSF006305">
    <property type="entry name" value="Maf"/>
    <property type="match status" value="1"/>
</dbReference>
<dbReference type="AlphaFoldDB" id="A0AAV5R7D1"/>
<keyword evidence="2" id="KW-0378">Hydrolase</keyword>
<evidence type="ECO:0000256" key="2">
    <source>
        <dbReference type="ARBA" id="ARBA00022801"/>
    </source>
</evidence>
<protein>
    <submittedName>
        <fullName evidence="3">Nucleotide diphosphatase</fullName>
    </submittedName>
</protein>
<proteinExistence type="inferred from homology"/>
<organism evidence="3 4">
    <name type="scientific">Pichia kluyveri</name>
    <name type="common">Yeast</name>
    <dbReference type="NCBI Taxonomy" id="36015"/>
    <lineage>
        <taxon>Eukaryota</taxon>
        <taxon>Fungi</taxon>
        <taxon>Dikarya</taxon>
        <taxon>Ascomycota</taxon>
        <taxon>Saccharomycotina</taxon>
        <taxon>Pichiomycetes</taxon>
        <taxon>Pichiales</taxon>
        <taxon>Pichiaceae</taxon>
        <taxon>Pichia</taxon>
    </lineage>
</organism>